<dbReference type="RefSeq" id="WP_379901098.1">
    <property type="nucleotide sequence ID" value="NZ_JBHULM010000007.1"/>
</dbReference>
<accession>A0ABW5JYQ1</accession>
<keyword evidence="1" id="KW-0812">Transmembrane</keyword>
<protein>
    <submittedName>
        <fullName evidence="2">Uncharacterized protein</fullName>
    </submittedName>
</protein>
<dbReference type="EMBL" id="JBHULM010000007">
    <property type="protein sequence ID" value="MFD2541414.1"/>
    <property type="molecule type" value="Genomic_DNA"/>
</dbReference>
<reference evidence="3" key="1">
    <citation type="journal article" date="2019" name="Int. J. Syst. Evol. Microbiol.">
        <title>The Global Catalogue of Microorganisms (GCM) 10K type strain sequencing project: providing services to taxonomists for standard genome sequencing and annotation.</title>
        <authorList>
            <consortium name="The Broad Institute Genomics Platform"/>
            <consortium name="The Broad Institute Genome Sequencing Center for Infectious Disease"/>
            <person name="Wu L."/>
            <person name="Ma J."/>
        </authorList>
    </citation>
    <scope>NUCLEOTIDE SEQUENCE [LARGE SCALE GENOMIC DNA]</scope>
    <source>
        <strain evidence="3">KCTC 42808</strain>
    </source>
</reference>
<proteinExistence type="predicted"/>
<dbReference type="Proteomes" id="UP001597467">
    <property type="component" value="Unassembled WGS sequence"/>
</dbReference>
<evidence type="ECO:0000256" key="1">
    <source>
        <dbReference type="SAM" id="Phobius"/>
    </source>
</evidence>
<keyword evidence="1" id="KW-1133">Transmembrane helix</keyword>
<keyword evidence="3" id="KW-1185">Reference proteome</keyword>
<name>A0ABW5JYQ1_9FLAO</name>
<organism evidence="2 3">
    <name type="scientific">Lacinutrix gracilariae</name>
    <dbReference type="NCBI Taxonomy" id="1747198"/>
    <lineage>
        <taxon>Bacteria</taxon>
        <taxon>Pseudomonadati</taxon>
        <taxon>Bacteroidota</taxon>
        <taxon>Flavobacteriia</taxon>
        <taxon>Flavobacteriales</taxon>
        <taxon>Flavobacteriaceae</taxon>
        <taxon>Lacinutrix</taxon>
    </lineage>
</organism>
<sequence>MKIVKKSILKYFLELLIVAFGVFLGIEVSEYKSDKKMKENINESLKLITKELQSNALRLEKSILYHQKIKVGFDSIRKNVSKENAYLPYFSNSVFRHNSIPSWNGLGIPGIEDIAFESAKISGIFQELDIEKTKLISNAYKKLDANTELGRSLTTKFIGIDSTTKILDIIGILELLTNDVLLTEKYLKKELDETIEKLKKAINTASSS</sequence>
<evidence type="ECO:0000313" key="3">
    <source>
        <dbReference type="Proteomes" id="UP001597467"/>
    </source>
</evidence>
<keyword evidence="1" id="KW-0472">Membrane</keyword>
<feature type="transmembrane region" description="Helical" evidence="1">
    <location>
        <begin position="12"/>
        <end position="29"/>
    </location>
</feature>
<evidence type="ECO:0000313" key="2">
    <source>
        <dbReference type="EMBL" id="MFD2541414.1"/>
    </source>
</evidence>
<comment type="caution">
    <text evidence="2">The sequence shown here is derived from an EMBL/GenBank/DDBJ whole genome shotgun (WGS) entry which is preliminary data.</text>
</comment>
<gene>
    <name evidence="2" type="ORF">ACFSSB_03720</name>
</gene>